<evidence type="ECO:0000313" key="4">
    <source>
        <dbReference type="Proteomes" id="UP001500063"/>
    </source>
</evidence>
<evidence type="ECO:0000256" key="1">
    <source>
        <dbReference type="SAM" id="MobiDB-lite"/>
    </source>
</evidence>
<gene>
    <name evidence="3" type="ORF">GCM10010319_59990</name>
</gene>
<feature type="transmembrane region" description="Helical" evidence="2">
    <location>
        <begin position="200"/>
        <end position="225"/>
    </location>
</feature>
<feature type="transmembrane region" description="Helical" evidence="2">
    <location>
        <begin position="245"/>
        <end position="264"/>
    </location>
</feature>
<dbReference type="EMBL" id="BAAABW010000029">
    <property type="protein sequence ID" value="GAA0373561.1"/>
    <property type="molecule type" value="Genomic_DNA"/>
</dbReference>
<dbReference type="SUPFAM" id="SSF52540">
    <property type="entry name" value="P-loop containing nucleoside triphosphate hydrolases"/>
    <property type="match status" value="1"/>
</dbReference>
<evidence type="ECO:0000256" key="2">
    <source>
        <dbReference type="SAM" id="Phobius"/>
    </source>
</evidence>
<dbReference type="InterPro" id="IPR027417">
    <property type="entry name" value="P-loop_NTPase"/>
</dbReference>
<comment type="caution">
    <text evidence="3">The sequence shown here is derived from an EMBL/GenBank/DDBJ whole genome shotgun (WGS) entry which is preliminary data.</text>
</comment>
<feature type="transmembrane region" description="Helical" evidence="2">
    <location>
        <begin position="137"/>
        <end position="157"/>
    </location>
</feature>
<dbReference type="Proteomes" id="UP001500063">
    <property type="component" value="Unassembled WGS sequence"/>
</dbReference>
<feature type="region of interest" description="Disordered" evidence="1">
    <location>
        <begin position="280"/>
        <end position="299"/>
    </location>
</feature>
<keyword evidence="4" id="KW-1185">Reference proteome</keyword>
<feature type="transmembrane region" description="Helical" evidence="2">
    <location>
        <begin position="89"/>
        <end position="111"/>
    </location>
</feature>
<sequence>MDTEGTFDSPGTWGPQEPAGHRGVPPRPAGPPRVPAVPPQGAPAPGQQPESPFMTWLRAPRAKAQPGVWAFDHRPRAPEEPGRVPGRQLISGAVIAFLCGWLFWSLLWHGYLGPYWKWPLRAMAPGSWQDGTEEWMIASYVYYALAACVLAVGFGRVGRWPELWRRFVTPLWERFWRRMPPSVSPPRPERLVARPLVRRAALAFAGVWAVWLLCWNGAVGSVWIWPLVAFTPDSWDPLSRLYAGYSYYVLFTLLLLSIACRIGCWRELWRRYGPADQRVRRHDAGHQTRGTARTAQDDPAEWPQMRAAGAHDAAERLAAEARSGAMNDVDHSRIQRAWESVRAQPSRLASFTEAVLRHGAAACAHPSGARDLPVRAALHDLVTRQVRLGTAADDDRNPYVHRGAGCALDPGLLGTSLLAVGPPGSGKTARLVRPVLESLCLQALAGRTAVVAVGASGAGLAPDEAFDIVVKIGRPDSAYDLDLYGGTDDPDEAAAVLAEGLVGDLTATLPGEGGRRAATALAQILGPYRAAHGRFPSVPELRELLDGSATAFGALRDTLAAAGQDAQVRELDARERQAQRAGDAGPLLADRLALLDRPAFARFFDTTRPGRTFSLRTLEHPLRVRIDLPERGHAEASRMLARLVLAQFTECTVGRADRSLFACLVLDDATHAVTPEAVRGLGRLRSANAGAVLTLRTLDDVPETLRSALLGSVGCRMAFSGVTTWDGARFAEVWGKEWVEARDITDRQVIAHEPLTRAAHILRRLVTGRAVTAQSVTVRQVERERWSASELAHAVPAGHAVLSVTSVRGASAPPVLVDLTK</sequence>
<dbReference type="Gene3D" id="3.40.50.300">
    <property type="entry name" value="P-loop containing nucleotide triphosphate hydrolases"/>
    <property type="match status" value="1"/>
</dbReference>
<keyword evidence="2" id="KW-1133">Transmembrane helix</keyword>
<name>A0ABN0XUY5_9ACTN</name>
<reference evidence="3 4" key="1">
    <citation type="journal article" date="2019" name="Int. J. Syst. Evol. Microbiol.">
        <title>The Global Catalogue of Microorganisms (GCM) 10K type strain sequencing project: providing services to taxonomists for standard genome sequencing and annotation.</title>
        <authorList>
            <consortium name="The Broad Institute Genomics Platform"/>
            <consortium name="The Broad Institute Genome Sequencing Center for Infectious Disease"/>
            <person name="Wu L."/>
            <person name="Ma J."/>
        </authorList>
    </citation>
    <scope>NUCLEOTIDE SEQUENCE [LARGE SCALE GENOMIC DNA]</scope>
    <source>
        <strain evidence="3 4">JCM 4565</strain>
    </source>
</reference>
<keyword evidence="2" id="KW-0472">Membrane</keyword>
<protein>
    <recommendedName>
        <fullName evidence="5">ATP/GTP binding protein</fullName>
    </recommendedName>
</protein>
<organism evidence="3 4">
    <name type="scientific">Streptomyces blastmyceticus</name>
    <dbReference type="NCBI Taxonomy" id="68180"/>
    <lineage>
        <taxon>Bacteria</taxon>
        <taxon>Bacillati</taxon>
        <taxon>Actinomycetota</taxon>
        <taxon>Actinomycetes</taxon>
        <taxon>Kitasatosporales</taxon>
        <taxon>Streptomycetaceae</taxon>
        <taxon>Streptomyces</taxon>
    </lineage>
</organism>
<feature type="compositionally biased region" description="Pro residues" evidence="1">
    <location>
        <begin position="25"/>
        <end position="42"/>
    </location>
</feature>
<evidence type="ECO:0000313" key="3">
    <source>
        <dbReference type="EMBL" id="GAA0373561.1"/>
    </source>
</evidence>
<evidence type="ECO:0008006" key="5">
    <source>
        <dbReference type="Google" id="ProtNLM"/>
    </source>
</evidence>
<accession>A0ABN0XUY5</accession>
<proteinExistence type="predicted"/>
<dbReference type="RefSeq" id="WP_344122821.1">
    <property type="nucleotide sequence ID" value="NZ_BAAABW010000029.1"/>
</dbReference>
<feature type="region of interest" description="Disordered" evidence="1">
    <location>
        <begin position="1"/>
        <end position="52"/>
    </location>
</feature>
<keyword evidence="2" id="KW-0812">Transmembrane</keyword>